<keyword evidence="1" id="KW-0472">Membrane</keyword>
<organism evidence="2 3">
    <name type="scientific">Ancylostoma ceylanicum</name>
    <dbReference type="NCBI Taxonomy" id="53326"/>
    <lineage>
        <taxon>Eukaryota</taxon>
        <taxon>Metazoa</taxon>
        <taxon>Ecdysozoa</taxon>
        <taxon>Nematoda</taxon>
        <taxon>Chromadorea</taxon>
        <taxon>Rhabditida</taxon>
        <taxon>Rhabditina</taxon>
        <taxon>Rhabditomorpha</taxon>
        <taxon>Strongyloidea</taxon>
        <taxon>Ancylostomatidae</taxon>
        <taxon>Ancylostomatinae</taxon>
        <taxon>Ancylostoma</taxon>
    </lineage>
</organism>
<accession>A0A016U2L2</accession>
<dbReference type="EMBL" id="JARK01001396">
    <property type="protein sequence ID" value="EYC09524.1"/>
    <property type="molecule type" value="Genomic_DNA"/>
</dbReference>
<dbReference type="OrthoDB" id="5773905at2759"/>
<dbReference type="PANTHER" id="PTHR38612">
    <property type="entry name" value="PROTEIN DCT-5-RELATED"/>
    <property type="match status" value="1"/>
</dbReference>
<evidence type="ECO:0000313" key="2">
    <source>
        <dbReference type="EMBL" id="EYC09524.1"/>
    </source>
</evidence>
<name>A0A016U2L2_9BILA</name>
<sequence length="145" mass="16634">MVAEQPSLVGPANLHFFDPCLTTIIDSSTFKSLIFTRATQCVHDLRESSYNYWPNQSMGEQIELVGNGSVPNNGRIRPPLQKMSTHEITIGTDLDPFNKPEHVHTLKGRELYLFVIFYTVAVFLIVMMFEFFMPVLFNPNYPDME</sequence>
<dbReference type="AlphaFoldDB" id="A0A016U2L2"/>
<comment type="caution">
    <text evidence="2">The sequence shown here is derived from an EMBL/GenBank/DDBJ whole genome shotgun (WGS) entry which is preliminary data.</text>
</comment>
<evidence type="ECO:0000256" key="1">
    <source>
        <dbReference type="SAM" id="Phobius"/>
    </source>
</evidence>
<keyword evidence="1" id="KW-0812">Transmembrane</keyword>
<dbReference type="Proteomes" id="UP000024635">
    <property type="component" value="Unassembled WGS sequence"/>
</dbReference>
<feature type="transmembrane region" description="Helical" evidence="1">
    <location>
        <begin position="111"/>
        <end position="137"/>
    </location>
</feature>
<keyword evidence="3" id="KW-1185">Reference proteome</keyword>
<proteinExistence type="predicted"/>
<keyword evidence="1" id="KW-1133">Transmembrane helix</keyword>
<gene>
    <name evidence="2" type="primary">Acey_s0060.g3167</name>
    <name evidence="2" type="synonym">Acey-F02E11.7</name>
    <name evidence="2" type="ORF">Y032_0060g3167</name>
</gene>
<evidence type="ECO:0000313" key="3">
    <source>
        <dbReference type="Proteomes" id="UP000024635"/>
    </source>
</evidence>
<reference evidence="3" key="1">
    <citation type="journal article" date="2015" name="Nat. Genet.">
        <title>The genome and transcriptome of the zoonotic hookworm Ancylostoma ceylanicum identify infection-specific gene families.</title>
        <authorList>
            <person name="Schwarz E.M."/>
            <person name="Hu Y."/>
            <person name="Antoshechkin I."/>
            <person name="Miller M.M."/>
            <person name="Sternberg P.W."/>
            <person name="Aroian R.V."/>
        </authorList>
    </citation>
    <scope>NUCLEOTIDE SEQUENCE</scope>
    <source>
        <strain evidence="3">HY135</strain>
    </source>
</reference>
<dbReference type="PANTHER" id="PTHR38612:SF2">
    <property type="entry name" value="PROTEIN DCT-5"/>
    <property type="match status" value="1"/>
</dbReference>
<dbReference type="InterPro" id="IPR035161">
    <property type="entry name" value="DUF5332"/>
</dbReference>
<protein>
    <submittedName>
        <fullName evidence="2">Uncharacterized protein</fullName>
    </submittedName>
</protein>